<accession>A0A9Q7BC73</accession>
<evidence type="ECO:0000313" key="1">
    <source>
        <dbReference type="EMBL" id="QYC53079.1"/>
    </source>
</evidence>
<keyword evidence="2" id="KW-1185">Reference proteome</keyword>
<name>A0A9Q7BC73_9CAUD</name>
<dbReference type="Proteomes" id="UP001144712">
    <property type="component" value="Segment"/>
</dbReference>
<evidence type="ECO:0000313" key="2">
    <source>
        <dbReference type="Proteomes" id="UP001144712"/>
    </source>
</evidence>
<reference evidence="1" key="1">
    <citation type="submission" date="2021-06" db="EMBL/GenBank/DDBJ databases">
        <authorList>
            <person name="Noor Mohammadi T."/>
            <person name="Li Y."/>
            <person name="Shen C."/>
            <person name="Masuda Y."/>
            <person name="Honjoh K.-I."/>
            <person name="Miyamoto T."/>
        </authorList>
    </citation>
    <scope>NUCLEOTIDE SEQUENCE</scope>
</reference>
<dbReference type="EMBL" id="MZ401005">
    <property type="protein sequence ID" value="QYC53079.1"/>
    <property type="molecule type" value="Genomic_DNA"/>
</dbReference>
<proteinExistence type="predicted"/>
<sequence>MNREEIEKELERVGREVAEKWENQNVITRYMKEGTKVTVIKVGDSTEVFLRHCIDNEVIGSKTTVRNICIEHEVQEVITYMLKYCFFSSGFSDKLMIVGE</sequence>
<organism evidence="1 2">
    <name type="scientific">Clostridium phage CPQ3</name>
    <dbReference type="NCBI Taxonomy" id="2863149"/>
    <lineage>
        <taxon>Viruses</taxon>
        <taxon>Duplodnaviria</taxon>
        <taxon>Heunggongvirae</taxon>
        <taxon>Uroviricota</taxon>
        <taxon>Caudoviricetes</taxon>
        <taxon>Guelinviridae</taxon>
        <taxon>Brucesealvirus</taxon>
        <taxon>Brucesealvirus cpq3</taxon>
    </lineage>
</organism>
<protein>
    <submittedName>
        <fullName evidence="1">Uncharacterized protein</fullName>
    </submittedName>
</protein>